<proteinExistence type="predicted"/>
<dbReference type="PATRIC" id="fig|284581.3.peg.3948"/>
<accession>A0A0M0KZ66</accession>
<keyword evidence="2" id="KW-1185">Reference proteome</keyword>
<comment type="caution">
    <text evidence="1">The sequence shown here is derived from an EMBL/GenBank/DDBJ whole genome shotgun (WGS) entry which is preliminary data.</text>
</comment>
<organism evidence="1 2">
    <name type="scientific">Priestia koreensis</name>
    <dbReference type="NCBI Taxonomy" id="284581"/>
    <lineage>
        <taxon>Bacteria</taxon>
        <taxon>Bacillati</taxon>
        <taxon>Bacillota</taxon>
        <taxon>Bacilli</taxon>
        <taxon>Bacillales</taxon>
        <taxon>Bacillaceae</taxon>
        <taxon>Priestia</taxon>
    </lineage>
</organism>
<dbReference type="OrthoDB" id="2838415at2"/>
<protein>
    <submittedName>
        <fullName evidence="1">Uncharacterized protein</fullName>
    </submittedName>
</protein>
<name>A0A0M0KZ66_9BACI</name>
<evidence type="ECO:0000313" key="1">
    <source>
        <dbReference type="EMBL" id="KOO43917.1"/>
    </source>
</evidence>
<sequence>MDTLYTNFNEEYMSTNNSCFDFHEMKHTIGLWMDGEFVWMNDLLSKEQVERRGLDIQANFTTALLNGCDVGKLVMHIHNDTNEEKGIKLYMQQEIYHQLSNHMAYYAPTDQYLVHALLKHVYVCNGAFQQKGIIQYTTKSQKKHTFPHLWENIKKGGLYYQPLSTKNVMSAFTLEGEIPPFSSVSASYWVIKSRSKEVASTLNKLLRKNRLEFI</sequence>
<evidence type="ECO:0000313" key="2">
    <source>
        <dbReference type="Proteomes" id="UP000037558"/>
    </source>
</evidence>
<dbReference type="Proteomes" id="UP000037558">
    <property type="component" value="Unassembled WGS sequence"/>
</dbReference>
<dbReference type="AlphaFoldDB" id="A0A0M0KZ66"/>
<dbReference type="EMBL" id="LILC01000019">
    <property type="protein sequence ID" value="KOO43917.1"/>
    <property type="molecule type" value="Genomic_DNA"/>
</dbReference>
<gene>
    <name evidence="1" type="ORF">AMD01_14405</name>
</gene>
<reference evidence="2" key="1">
    <citation type="submission" date="2015-08" db="EMBL/GenBank/DDBJ databases">
        <title>Fjat-14210 dsm16467.</title>
        <authorList>
            <person name="Liu B."/>
            <person name="Wang J."/>
            <person name="Zhu Y."/>
            <person name="Liu G."/>
            <person name="Chen Q."/>
            <person name="Chen Z."/>
            <person name="Lan J."/>
            <person name="Che J."/>
            <person name="Ge C."/>
            <person name="Shi H."/>
            <person name="Pan Z."/>
            <person name="Liu X."/>
        </authorList>
    </citation>
    <scope>NUCLEOTIDE SEQUENCE [LARGE SCALE GENOMIC DNA]</scope>
    <source>
        <strain evidence="2">DSM 16467</strain>
    </source>
</reference>
<dbReference type="STRING" id="284581.AMD01_14405"/>
<dbReference type="RefSeq" id="WP_053402120.1">
    <property type="nucleotide sequence ID" value="NZ_JAUKEN010000001.1"/>
</dbReference>